<gene>
    <name evidence="1" type="ORF">J2I46_01950</name>
</gene>
<organism evidence="1 2">
    <name type="scientific">Fibrella forsythiae</name>
    <dbReference type="NCBI Taxonomy" id="2817061"/>
    <lineage>
        <taxon>Bacteria</taxon>
        <taxon>Pseudomonadati</taxon>
        <taxon>Bacteroidota</taxon>
        <taxon>Cytophagia</taxon>
        <taxon>Cytophagales</taxon>
        <taxon>Spirosomataceae</taxon>
        <taxon>Fibrella</taxon>
    </lineage>
</organism>
<dbReference type="Proteomes" id="UP000664628">
    <property type="component" value="Unassembled WGS sequence"/>
</dbReference>
<dbReference type="EMBL" id="JAFMYW010000001">
    <property type="protein sequence ID" value="MBO0947327.1"/>
    <property type="molecule type" value="Genomic_DNA"/>
</dbReference>
<evidence type="ECO:0000313" key="1">
    <source>
        <dbReference type="EMBL" id="MBO0947327.1"/>
    </source>
</evidence>
<comment type="caution">
    <text evidence="1">The sequence shown here is derived from an EMBL/GenBank/DDBJ whole genome shotgun (WGS) entry which is preliminary data.</text>
</comment>
<proteinExistence type="predicted"/>
<evidence type="ECO:0000313" key="2">
    <source>
        <dbReference type="Proteomes" id="UP000664628"/>
    </source>
</evidence>
<dbReference type="RefSeq" id="WP_207327243.1">
    <property type="nucleotide sequence ID" value="NZ_JAFMYW010000001.1"/>
</dbReference>
<protein>
    <submittedName>
        <fullName evidence="1">Uncharacterized protein</fullName>
    </submittedName>
</protein>
<reference evidence="1 2" key="1">
    <citation type="submission" date="2021-03" db="EMBL/GenBank/DDBJ databases">
        <title>Fibrella sp. HMF5405 genome sequencing and assembly.</title>
        <authorList>
            <person name="Kang H."/>
            <person name="Kim H."/>
            <person name="Bae S."/>
            <person name="Joh K."/>
        </authorList>
    </citation>
    <scope>NUCLEOTIDE SEQUENCE [LARGE SCALE GENOMIC DNA]</scope>
    <source>
        <strain evidence="1 2">HMF5405</strain>
    </source>
</reference>
<name>A0ABS3JEN5_9BACT</name>
<sequence length="123" mass="13769">MKKIFVIGSSAVVSQIHFACALSGLSVTQLIPTQLIERLEAHHQEPCEIELFADDLRSRVMTLEDKVGNLKEAFAKMAVYGKSEACMLPYERPPNVPKSLGRPLPAKARHHSMNRKCLPCNRK</sequence>
<keyword evidence="2" id="KW-1185">Reference proteome</keyword>
<accession>A0ABS3JEN5</accession>